<accession>A0ACC2FSM8</accession>
<organism evidence="1 2">
    <name type="scientific">Dallia pectoralis</name>
    <name type="common">Alaska blackfish</name>
    <dbReference type="NCBI Taxonomy" id="75939"/>
    <lineage>
        <taxon>Eukaryota</taxon>
        <taxon>Metazoa</taxon>
        <taxon>Chordata</taxon>
        <taxon>Craniata</taxon>
        <taxon>Vertebrata</taxon>
        <taxon>Euteleostomi</taxon>
        <taxon>Actinopterygii</taxon>
        <taxon>Neopterygii</taxon>
        <taxon>Teleostei</taxon>
        <taxon>Protacanthopterygii</taxon>
        <taxon>Esociformes</taxon>
        <taxon>Umbridae</taxon>
        <taxon>Dallia</taxon>
    </lineage>
</organism>
<evidence type="ECO:0000313" key="2">
    <source>
        <dbReference type="Proteomes" id="UP001157502"/>
    </source>
</evidence>
<sequence length="204" mass="23754">MESTDSNKHVKPETLDDLIKVLHNIFESDNINVEEVQTIMEAYDSNPKEWKKFAKPDQFRYTRNLVDEGNGKFNIMVLCWGEGHGSSIHDHTNSHCFMKMLQGKLKETRFDWPKEKTKGEMVQKSEKVLDENKCVYINDSIGLHRVENPSHTECSVSLHIYSPPFESCQTFDQRTGHKNSVKMTFWSKYGERTAFETKVSQENN</sequence>
<protein>
    <submittedName>
        <fullName evidence="1">Uncharacterized protein</fullName>
    </submittedName>
</protein>
<comment type="caution">
    <text evidence="1">The sequence shown here is derived from an EMBL/GenBank/DDBJ whole genome shotgun (WGS) entry which is preliminary data.</text>
</comment>
<reference evidence="1" key="1">
    <citation type="submission" date="2021-05" db="EMBL/GenBank/DDBJ databases">
        <authorList>
            <person name="Pan Q."/>
            <person name="Jouanno E."/>
            <person name="Zahm M."/>
            <person name="Klopp C."/>
            <person name="Cabau C."/>
            <person name="Louis A."/>
            <person name="Berthelot C."/>
            <person name="Parey E."/>
            <person name="Roest Crollius H."/>
            <person name="Montfort J."/>
            <person name="Robinson-Rechavi M."/>
            <person name="Bouchez O."/>
            <person name="Lampietro C."/>
            <person name="Lopez Roques C."/>
            <person name="Donnadieu C."/>
            <person name="Postlethwait J."/>
            <person name="Bobe J."/>
            <person name="Dillon D."/>
            <person name="Chandos A."/>
            <person name="von Hippel F."/>
            <person name="Guiguen Y."/>
        </authorList>
    </citation>
    <scope>NUCLEOTIDE SEQUENCE</scope>
    <source>
        <strain evidence="1">YG-Jan2019</strain>
    </source>
</reference>
<name>A0ACC2FSM8_DALPE</name>
<proteinExistence type="predicted"/>
<evidence type="ECO:0000313" key="1">
    <source>
        <dbReference type="EMBL" id="KAJ7994364.1"/>
    </source>
</evidence>
<dbReference type="EMBL" id="CM055750">
    <property type="protein sequence ID" value="KAJ7994364.1"/>
    <property type="molecule type" value="Genomic_DNA"/>
</dbReference>
<dbReference type="Proteomes" id="UP001157502">
    <property type="component" value="Chromosome 23"/>
</dbReference>
<gene>
    <name evidence="1" type="ORF">DPEC_G00265090</name>
</gene>
<keyword evidence="2" id="KW-1185">Reference proteome</keyword>